<comment type="caution">
    <text evidence="1">The sequence shown here is derived from an EMBL/GenBank/DDBJ whole genome shotgun (WGS) entry which is preliminary data.</text>
</comment>
<reference evidence="1" key="2">
    <citation type="submission" date="2020-11" db="EMBL/GenBank/DDBJ databases">
        <authorList>
            <person name="McCartney M.A."/>
            <person name="Auch B."/>
            <person name="Kono T."/>
            <person name="Mallez S."/>
            <person name="Becker A."/>
            <person name="Gohl D.M."/>
            <person name="Silverstein K.A.T."/>
            <person name="Koren S."/>
            <person name="Bechman K.B."/>
            <person name="Herman A."/>
            <person name="Abrahante J.E."/>
            <person name="Garbe J."/>
        </authorList>
    </citation>
    <scope>NUCLEOTIDE SEQUENCE</scope>
    <source>
        <strain evidence="1">Duluth1</strain>
        <tissue evidence="1">Whole animal</tissue>
    </source>
</reference>
<dbReference type="AlphaFoldDB" id="A0A9D4CNU5"/>
<dbReference type="EMBL" id="JAIWYP010000012">
    <property type="protein sequence ID" value="KAH3728447.1"/>
    <property type="molecule type" value="Genomic_DNA"/>
</dbReference>
<organism evidence="1 2">
    <name type="scientific">Dreissena polymorpha</name>
    <name type="common">Zebra mussel</name>
    <name type="synonym">Mytilus polymorpha</name>
    <dbReference type="NCBI Taxonomy" id="45954"/>
    <lineage>
        <taxon>Eukaryota</taxon>
        <taxon>Metazoa</taxon>
        <taxon>Spiralia</taxon>
        <taxon>Lophotrochozoa</taxon>
        <taxon>Mollusca</taxon>
        <taxon>Bivalvia</taxon>
        <taxon>Autobranchia</taxon>
        <taxon>Heteroconchia</taxon>
        <taxon>Euheterodonta</taxon>
        <taxon>Imparidentia</taxon>
        <taxon>Neoheterodontei</taxon>
        <taxon>Myida</taxon>
        <taxon>Dreissenoidea</taxon>
        <taxon>Dreissenidae</taxon>
        <taxon>Dreissena</taxon>
    </lineage>
</organism>
<gene>
    <name evidence="1" type="ORF">DPMN_054404</name>
</gene>
<dbReference type="Proteomes" id="UP000828390">
    <property type="component" value="Unassembled WGS sequence"/>
</dbReference>
<evidence type="ECO:0000313" key="2">
    <source>
        <dbReference type="Proteomes" id="UP000828390"/>
    </source>
</evidence>
<evidence type="ECO:0000313" key="1">
    <source>
        <dbReference type="EMBL" id="KAH3728447.1"/>
    </source>
</evidence>
<keyword evidence="2" id="KW-1185">Reference proteome</keyword>
<accession>A0A9D4CNU5</accession>
<proteinExistence type="predicted"/>
<name>A0A9D4CNU5_DREPO</name>
<reference evidence="1" key="1">
    <citation type="journal article" date="2019" name="bioRxiv">
        <title>The Genome of the Zebra Mussel, Dreissena polymorpha: A Resource for Invasive Species Research.</title>
        <authorList>
            <person name="McCartney M.A."/>
            <person name="Auch B."/>
            <person name="Kono T."/>
            <person name="Mallez S."/>
            <person name="Zhang Y."/>
            <person name="Obille A."/>
            <person name="Becker A."/>
            <person name="Abrahante J.E."/>
            <person name="Garbe J."/>
            <person name="Badalamenti J.P."/>
            <person name="Herman A."/>
            <person name="Mangelson H."/>
            <person name="Liachko I."/>
            <person name="Sullivan S."/>
            <person name="Sone E.D."/>
            <person name="Koren S."/>
            <person name="Silverstein K.A.T."/>
            <person name="Beckman K.B."/>
            <person name="Gohl D.M."/>
        </authorList>
    </citation>
    <scope>NUCLEOTIDE SEQUENCE</scope>
    <source>
        <strain evidence="1">Duluth1</strain>
        <tissue evidence="1">Whole animal</tissue>
    </source>
</reference>
<protein>
    <submittedName>
        <fullName evidence="1">Uncharacterized protein</fullName>
    </submittedName>
</protein>
<sequence length="70" mass="8023">MTTRFPECGALSDTVREAIGAIEDMKWYVVDIYAHLLAIYRYNDLTPIHPPRSQCYACQGSETERAEIEI</sequence>